<dbReference type="AlphaFoldDB" id="A0A4Q5GKY6"/>
<evidence type="ECO:0000313" key="2">
    <source>
        <dbReference type="Proteomes" id="UP000291917"/>
    </source>
</evidence>
<comment type="caution">
    <text evidence="1">The sequence shown here is derived from an EMBL/GenBank/DDBJ whole genome shotgun (WGS) entry which is preliminary data.</text>
</comment>
<dbReference type="EMBL" id="RCXL01000043">
    <property type="protein sequence ID" value="RYT68365.1"/>
    <property type="molecule type" value="Genomic_DNA"/>
</dbReference>
<name>A0A4Q5GKY6_9BACE</name>
<gene>
    <name evidence="1" type="ORF">EAJ03_18280</name>
</gene>
<protein>
    <submittedName>
        <fullName evidence="1">Uncharacterized protein</fullName>
    </submittedName>
</protein>
<feature type="non-terminal residue" evidence="1">
    <location>
        <position position="1"/>
    </location>
</feature>
<accession>A0A4Q5GKY6</accession>
<proteinExistence type="predicted"/>
<dbReference type="Proteomes" id="UP000291917">
    <property type="component" value="Unassembled WGS sequence"/>
</dbReference>
<organism evidence="1 2">
    <name type="scientific">Bacteroides eggerthii</name>
    <dbReference type="NCBI Taxonomy" id="28111"/>
    <lineage>
        <taxon>Bacteria</taxon>
        <taxon>Pseudomonadati</taxon>
        <taxon>Bacteroidota</taxon>
        <taxon>Bacteroidia</taxon>
        <taxon>Bacteroidales</taxon>
        <taxon>Bacteroidaceae</taxon>
        <taxon>Bacteroides</taxon>
    </lineage>
</organism>
<reference evidence="1 2" key="1">
    <citation type="journal article" date="2019" name="Science, e1252229">
        <title>Invertible promoters mediate bacterial phase variation, antibiotic resistance, and host adaptation in the gut.</title>
        <authorList>
            <person name="Jiang X."/>
            <person name="Hall A.B."/>
            <person name="Arthur T.D."/>
            <person name="Plichta D.R."/>
            <person name="Covington C.T."/>
            <person name="Poyet M."/>
            <person name="Crothers J."/>
            <person name="Moses P.L."/>
            <person name="Tolonen A.C."/>
            <person name="Vlamakis H."/>
            <person name="Alm E.J."/>
            <person name="Xavier R.J."/>
        </authorList>
    </citation>
    <scope>NUCLEOTIDE SEQUENCE [LARGE SCALE GENOMIC DNA]</scope>
    <source>
        <strain evidence="2">bj_0095</strain>
    </source>
</reference>
<evidence type="ECO:0000313" key="1">
    <source>
        <dbReference type="EMBL" id="RYT68365.1"/>
    </source>
</evidence>
<sequence>FSHFVLYPDYRISFFIPLAFRFADYILLHFLQSLQSLIYEKNVYKRNRDRNIITNNLKLRDMGNLMKGLKVAAYVAEIVVASSVVAEFVGKYCGKKNKSATGTVKAVDAATENW</sequence>